<protein>
    <submittedName>
        <fullName evidence="2">Uncharacterized protein</fullName>
    </submittedName>
</protein>
<gene>
    <name evidence="2" type="ORF">XFF6991_570232</name>
</gene>
<proteinExistence type="predicted"/>
<dbReference type="EMBL" id="OCZC01000085">
    <property type="protein sequence ID" value="SOO26667.1"/>
    <property type="molecule type" value="Genomic_DNA"/>
</dbReference>
<dbReference type="AlphaFoldDB" id="A0A7Z7J3I1"/>
<organism evidence="2 3">
    <name type="scientific">Xanthomonas campestris pv. phaseoli</name>
    <dbReference type="NCBI Taxonomy" id="317013"/>
    <lineage>
        <taxon>Bacteria</taxon>
        <taxon>Pseudomonadati</taxon>
        <taxon>Pseudomonadota</taxon>
        <taxon>Gammaproteobacteria</taxon>
        <taxon>Lysobacterales</taxon>
        <taxon>Lysobacteraceae</taxon>
        <taxon>Xanthomonas</taxon>
    </lineage>
</organism>
<reference evidence="2 3" key="1">
    <citation type="submission" date="2017-10" db="EMBL/GenBank/DDBJ databases">
        <authorList>
            <person name="Regsiter A."/>
            <person name="William W."/>
        </authorList>
    </citation>
    <scope>NUCLEOTIDE SEQUENCE [LARGE SCALE GENOMIC DNA]</scope>
    <source>
        <strain evidence="2 3">CFBP6991</strain>
    </source>
</reference>
<evidence type="ECO:0000313" key="2">
    <source>
        <dbReference type="EMBL" id="SOO26667.1"/>
    </source>
</evidence>
<feature type="region of interest" description="Disordered" evidence="1">
    <location>
        <begin position="17"/>
        <end position="40"/>
    </location>
</feature>
<evidence type="ECO:0000256" key="1">
    <source>
        <dbReference type="SAM" id="MobiDB-lite"/>
    </source>
</evidence>
<sequence>MHRAHAPRWTRACSATRNYGKGRRNGNCWKTPSRTGQGDGALPLLAEQVAAIASLAERATPQFEVSGTPRRG</sequence>
<name>A0A7Z7J3I1_XANCH</name>
<evidence type="ECO:0000313" key="3">
    <source>
        <dbReference type="Proteomes" id="UP000234345"/>
    </source>
</evidence>
<comment type="caution">
    <text evidence="2">The sequence shown here is derived from an EMBL/GenBank/DDBJ whole genome shotgun (WGS) entry which is preliminary data.</text>
</comment>
<dbReference type="Proteomes" id="UP000234345">
    <property type="component" value="Unassembled WGS sequence"/>
</dbReference>
<accession>A0A7Z7J3I1</accession>